<evidence type="ECO:0000256" key="3">
    <source>
        <dbReference type="ARBA" id="ARBA00022475"/>
    </source>
</evidence>
<evidence type="ECO:0000313" key="9">
    <source>
        <dbReference type="EMBL" id="RZU62709.1"/>
    </source>
</evidence>
<keyword evidence="10" id="KW-1185">Reference proteome</keyword>
<dbReference type="GO" id="GO:0055085">
    <property type="term" value="P:transmembrane transport"/>
    <property type="evidence" value="ECO:0007669"/>
    <property type="project" value="InterPro"/>
</dbReference>
<evidence type="ECO:0000313" key="10">
    <source>
        <dbReference type="Proteomes" id="UP000292685"/>
    </source>
</evidence>
<dbReference type="Gene3D" id="1.10.3720.10">
    <property type="entry name" value="MetI-like"/>
    <property type="match status" value="1"/>
</dbReference>
<evidence type="ECO:0000256" key="1">
    <source>
        <dbReference type="ARBA" id="ARBA00004651"/>
    </source>
</evidence>
<dbReference type="Proteomes" id="UP000292685">
    <property type="component" value="Unassembled WGS sequence"/>
</dbReference>
<keyword evidence="5 7" id="KW-1133">Transmembrane helix</keyword>
<dbReference type="AlphaFoldDB" id="A0A4Q8AGC8"/>
<feature type="transmembrane region" description="Helical" evidence="7">
    <location>
        <begin position="181"/>
        <end position="198"/>
    </location>
</feature>
<proteinExistence type="inferred from homology"/>
<evidence type="ECO:0000256" key="6">
    <source>
        <dbReference type="ARBA" id="ARBA00023136"/>
    </source>
</evidence>
<feature type="transmembrane region" description="Helical" evidence="7">
    <location>
        <begin position="21"/>
        <end position="42"/>
    </location>
</feature>
<feature type="domain" description="ABC transmembrane type-1" evidence="8">
    <location>
        <begin position="75"/>
        <end position="255"/>
    </location>
</feature>
<dbReference type="OrthoDB" id="5458199at2"/>
<feature type="transmembrane region" description="Helical" evidence="7">
    <location>
        <begin position="79"/>
        <end position="103"/>
    </location>
</feature>
<evidence type="ECO:0000256" key="7">
    <source>
        <dbReference type="RuleBase" id="RU363032"/>
    </source>
</evidence>
<protein>
    <submittedName>
        <fullName evidence="9">ABC-type nitrate/sulfonate/bicarbonate transport system permease component</fullName>
    </submittedName>
</protein>
<dbReference type="RefSeq" id="WP_130451245.1">
    <property type="nucleotide sequence ID" value="NZ_SHLA01000001.1"/>
</dbReference>
<dbReference type="PANTHER" id="PTHR30151:SF0">
    <property type="entry name" value="ABC TRANSPORTER PERMEASE PROTEIN MJ0413-RELATED"/>
    <property type="match status" value="1"/>
</dbReference>
<feature type="transmembrane region" description="Helical" evidence="7">
    <location>
        <begin position="233"/>
        <end position="254"/>
    </location>
</feature>
<sequence length="274" mass="27849">MTISSTPRSSTAGRRLDVDAPAAKVVFGAVGAIILLGAWQLAAASGSFGSGLPTVTATLTELARLLTTPAFWADTGVTVASAAAGLALAVTGGVILGVLIGMFEPVWAATLAITEFLKPIPPIVILPLAVMVFGPTSKMALFLVVAGCLLTVSIQAIAGVRDADPVALATARSYGMGRAETLWRVVLPGATAFIGTAVRVSAPASLVIVVVAGLLGGAPGLGRSIYQAQAGGLYPTLYALVVVLGVLGVASQWASSAVERRVLHWHPSFRKETP</sequence>
<evidence type="ECO:0000256" key="4">
    <source>
        <dbReference type="ARBA" id="ARBA00022692"/>
    </source>
</evidence>
<dbReference type="GO" id="GO:0005886">
    <property type="term" value="C:plasma membrane"/>
    <property type="evidence" value="ECO:0007669"/>
    <property type="project" value="UniProtKB-SubCell"/>
</dbReference>
<dbReference type="SUPFAM" id="SSF161098">
    <property type="entry name" value="MetI-like"/>
    <property type="match status" value="1"/>
</dbReference>
<dbReference type="Pfam" id="PF00528">
    <property type="entry name" value="BPD_transp_1"/>
    <property type="match status" value="1"/>
</dbReference>
<accession>A0A4Q8AGC8</accession>
<dbReference type="InterPro" id="IPR000515">
    <property type="entry name" value="MetI-like"/>
</dbReference>
<evidence type="ECO:0000256" key="2">
    <source>
        <dbReference type="ARBA" id="ARBA00022448"/>
    </source>
</evidence>
<organism evidence="9 10">
    <name type="scientific">Zhihengliuella halotolerans</name>
    <dbReference type="NCBI Taxonomy" id="370736"/>
    <lineage>
        <taxon>Bacteria</taxon>
        <taxon>Bacillati</taxon>
        <taxon>Actinomycetota</taxon>
        <taxon>Actinomycetes</taxon>
        <taxon>Micrococcales</taxon>
        <taxon>Micrococcaceae</taxon>
        <taxon>Zhihengliuella</taxon>
    </lineage>
</organism>
<name>A0A4Q8AGC8_9MICC</name>
<dbReference type="InterPro" id="IPR035906">
    <property type="entry name" value="MetI-like_sf"/>
</dbReference>
<keyword evidence="2 7" id="KW-0813">Transport</keyword>
<dbReference type="PANTHER" id="PTHR30151">
    <property type="entry name" value="ALKANE SULFONATE ABC TRANSPORTER-RELATED, MEMBRANE SUBUNIT"/>
    <property type="match status" value="1"/>
</dbReference>
<comment type="caution">
    <text evidence="9">The sequence shown here is derived from an EMBL/GenBank/DDBJ whole genome shotgun (WGS) entry which is preliminary data.</text>
</comment>
<keyword evidence="3" id="KW-1003">Cell membrane</keyword>
<evidence type="ECO:0000256" key="5">
    <source>
        <dbReference type="ARBA" id="ARBA00022989"/>
    </source>
</evidence>
<feature type="transmembrane region" description="Helical" evidence="7">
    <location>
        <begin position="139"/>
        <end position="160"/>
    </location>
</feature>
<keyword evidence="6 7" id="KW-0472">Membrane</keyword>
<reference evidence="9 10" key="1">
    <citation type="submission" date="2019-02" db="EMBL/GenBank/DDBJ databases">
        <title>Sequencing the genomes of 1000 actinobacteria strains.</title>
        <authorList>
            <person name="Klenk H.-P."/>
        </authorList>
    </citation>
    <scope>NUCLEOTIDE SEQUENCE [LARGE SCALE GENOMIC DNA]</scope>
    <source>
        <strain evidence="9 10">DSM 17364</strain>
    </source>
</reference>
<dbReference type="EMBL" id="SHLA01000001">
    <property type="protein sequence ID" value="RZU62709.1"/>
    <property type="molecule type" value="Genomic_DNA"/>
</dbReference>
<feature type="transmembrane region" description="Helical" evidence="7">
    <location>
        <begin position="204"/>
        <end position="221"/>
    </location>
</feature>
<dbReference type="PROSITE" id="PS50928">
    <property type="entry name" value="ABC_TM1"/>
    <property type="match status" value="1"/>
</dbReference>
<keyword evidence="4 7" id="KW-0812">Transmembrane</keyword>
<comment type="similarity">
    <text evidence="7">Belongs to the binding-protein-dependent transport system permease family.</text>
</comment>
<evidence type="ECO:0000259" key="8">
    <source>
        <dbReference type="PROSITE" id="PS50928"/>
    </source>
</evidence>
<gene>
    <name evidence="9" type="ORF">EV380_2311</name>
</gene>
<comment type="subcellular location">
    <subcellularLocation>
        <location evidence="1 7">Cell membrane</location>
        <topology evidence="1 7">Multi-pass membrane protein</topology>
    </subcellularLocation>
</comment>
<feature type="transmembrane region" description="Helical" evidence="7">
    <location>
        <begin position="115"/>
        <end position="133"/>
    </location>
</feature>